<dbReference type="InterPro" id="IPR009057">
    <property type="entry name" value="Homeodomain-like_sf"/>
</dbReference>
<protein>
    <submittedName>
        <fullName evidence="10">Two-component response regulator ARR21</fullName>
    </submittedName>
</protein>
<sequence length="626" mass="69926">MTFAESLHNKSSVLSINILVVDDDPVILEVLPKMLVKSKYRDPSVMEIKVIAEEDPVKALAILKLQRNNIDLIITDYYMPSMNGLQLKRRITEEIGNLPVIVVSADANKEQESLTCGALGFLPKPIQATDLPKIYQLALTCKRNGKSNYKADDTGASVPQQIKMLPEQANVLKTRKKYSSKAASRSLNSTNGSGLISTDGSRKNRKRKPNGGSEDGAPSQPSKKTKISWTDGLNDLFLQAIRHIGLDKAVPKKILAFMNVPYLTRENVASHLQKYRIFLRKVADQGLMSIMSARGIDSMFRHTQIKESYFNRYTPSTSLYDTSLNNRSIYSKPGQGFGQSRLLSTTREPPVRFNQMPYNYMNRSSTYETHHVGSGSNLTLPIQSNLSLANQPFQNEELRSFFKPPVMANKIGQTSQVHGFGQLGPLAINFNNNMMSSFGSFTPNQPGLGHFSYGMQSFLNNENTAYNPEPHANATTQPNLELPQLEDLNIHSGLGKTNELPYNTSNFQSDHNKQQQGEEASNKFELPSFFSAELNQFLSLEDDSDCTFVNVNEGHSSGEIANTFAAPETNHSYFAAPEMNPPSFNTNPNQNQEQDANRDISDWSFLDPQDLVDDDFMNSLFNNDMN</sequence>
<dbReference type="InterPro" id="IPR001789">
    <property type="entry name" value="Sig_transdc_resp-reg_receiver"/>
</dbReference>
<keyword evidence="5" id="KW-0539">Nucleus</keyword>
<keyword evidence="9" id="KW-1185">Reference proteome</keyword>
<dbReference type="Gene3D" id="3.40.50.2300">
    <property type="match status" value="1"/>
</dbReference>
<feature type="compositionally biased region" description="Polar residues" evidence="7">
    <location>
        <begin position="187"/>
        <end position="199"/>
    </location>
</feature>
<evidence type="ECO:0000256" key="5">
    <source>
        <dbReference type="ARBA" id="ARBA00023242"/>
    </source>
</evidence>
<evidence type="ECO:0000256" key="4">
    <source>
        <dbReference type="ARBA" id="ARBA00023163"/>
    </source>
</evidence>
<evidence type="ECO:0000259" key="8">
    <source>
        <dbReference type="PROSITE" id="PS50110"/>
    </source>
</evidence>
<feature type="region of interest" description="Disordered" evidence="7">
    <location>
        <begin position="495"/>
        <end position="520"/>
    </location>
</feature>
<dbReference type="Proteomes" id="UP000694864">
    <property type="component" value="Chromosome 20"/>
</dbReference>
<feature type="region of interest" description="Disordered" evidence="7">
    <location>
        <begin position="175"/>
        <end position="227"/>
    </location>
</feature>
<evidence type="ECO:0000256" key="2">
    <source>
        <dbReference type="ARBA" id="ARBA00023012"/>
    </source>
</evidence>
<evidence type="ECO:0000256" key="3">
    <source>
        <dbReference type="ARBA" id="ARBA00023015"/>
    </source>
</evidence>
<dbReference type="InterPro" id="IPR006447">
    <property type="entry name" value="Myb_dom_plants"/>
</dbReference>
<feature type="modified residue" description="4-aspartylphosphate" evidence="6">
    <location>
        <position position="76"/>
    </location>
</feature>
<dbReference type="Pfam" id="PF00072">
    <property type="entry name" value="Response_reg"/>
    <property type="match status" value="1"/>
</dbReference>
<dbReference type="InterPro" id="IPR045279">
    <property type="entry name" value="ARR-like"/>
</dbReference>
<dbReference type="PANTHER" id="PTHR43874:SF19">
    <property type="entry name" value="RESPONSE REGULATOR 23-RELATED"/>
    <property type="match status" value="1"/>
</dbReference>
<comment type="subcellular location">
    <subcellularLocation>
        <location evidence="1">Nucleus</location>
    </subcellularLocation>
</comment>
<dbReference type="Gene3D" id="1.10.10.60">
    <property type="entry name" value="Homeodomain-like"/>
    <property type="match status" value="1"/>
</dbReference>
<reference evidence="9" key="1">
    <citation type="journal article" date="2014" name="Nat. Commun.">
        <title>The emerging biofuel crop Camelina sativa retains a highly undifferentiated hexaploid genome structure.</title>
        <authorList>
            <person name="Kagale S."/>
            <person name="Koh C."/>
            <person name="Nixon J."/>
            <person name="Bollina V."/>
            <person name="Clarke W.E."/>
            <person name="Tuteja R."/>
            <person name="Spillane C."/>
            <person name="Robinson S.J."/>
            <person name="Links M.G."/>
            <person name="Clarke C."/>
            <person name="Higgins E.E."/>
            <person name="Huebert T."/>
            <person name="Sharpe A.G."/>
            <person name="Parkin I.A."/>
        </authorList>
    </citation>
    <scope>NUCLEOTIDE SEQUENCE [LARGE SCALE GENOMIC DNA]</scope>
    <source>
        <strain evidence="9">cv. DH55</strain>
    </source>
</reference>
<evidence type="ECO:0000256" key="6">
    <source>
        <dbReference type="PROSITE-ProRule" id="PRU00169"/>
    </source>
</evidence>
<dbReference type="RefSeq" id="XP_010491325.1">
    <property type="nucleotide sequence ID" value="XM_010493023.1"/>
</dbReference>
<dbReference type="SMART" id="SM00448">
    <property type="entry name" value="REC"/>
    <property type="match status" value="1"/>
</dbReference>
<organism evidence="9 10">
    <name type="scientific">Camelina sativa</name>
    <name type="common">False flax</name>
    <name type="synonym">Myagrum sativum</name>
    <dbReference type="NCBI Taxonomy" id="90675"/>
    <lineage>
        <taxon>Eukaryota</taxon>
        <taxon>Viridiplantae</taxon>
        <taxon>Streptophyta</taxon>
        <taxon>Embryophyta</taxon>
        <taxon>Tracheophyta</taxon>
        <taxon>Spermatophyta</taxon>
        <taxon>Magnoliopsida</taxon>
        <taxon>eudicotyledons</taxon>
        <taxon>Gunneridae</taxon>
        <taxon>Pentapetalae</taxon>
        <taxon>rosids</taxon>
        <taxon>malvids</taxon>
        <taxon>Brassicales</taxon>
        <taxon>Brassicaceae</taxon>
        <taxon>Camelineae</taxon>
        <taxon>Camelina</taxon>
    </lineage>
</organism>
<keyword evidence="4" id="KW-0804">Transcription</keyword>
<dbReference type="PANTHER" id="PTHR43874">
    <property type="entry name" value="TWO-COMPONENT RESPONSE REGULATOR"/>
    <property type="match status" value="1"/>
</dbReference>
<dbReference type="PROSITE" id="PS50110">
    <property type="entry name" value="RESPONSE_REGULATORY"/>
    <property type="match status" value="1"/>
</dbReference>
<dbReference type="CDD" id="cd00156">
    <property type="entry name" value="REC"/>
    <property type="match status" value="1"/>
</dbReference>
<evidence type="ECO:0000256" key="1">
    <source>
        <dbReference type="ARBA" id="ARBA00004123"/>
    </source>
</evidence>
<dbReference type="InterPro" id="IPR011006">
    <property type="entry name" value="CheY-like_superfamily"/>
</dbReference>
<evidence type="ECO:0000313" key="10">
    <source>
        <dbReference type="RefSeq" id="XP_010491325.1"/>
    </source>
</evidence>
<evidence type="ECO:0000256" key="7">
    <source>
        <dbReference type="SAM" id="MobiDB-lite"/>
    </source>
</evidence>
<evidence type="ECO:0000313" key="9">
    <source>
        <dbReference type="Proteomes" id="UP000694864"/>
    </source>
</evidence>
<accession>A0ABM0XUT5</accession>
<dbReference type="SUPFAM" id="SSF52172">
    <property type="entry name" value="CheY-like"/>
    <property type="match status" value="1"/>
</dbReference>
<feature type="domain" description="Response regulatory" evidence="8">
    <location>
        <begin position="17"/>
        <end position="139"/>
    </location>
</feature>
<gene>
    <name evidence="10" type="primary">LOC104768925</name>
</gene>
<keyword evidence="3" id="KW-0805">Transcription regulation</keyword>
<keyword evidence="6" id="KW-0597">Phosphoprotein</keyword>
<dbReference type="NCBIfam" id="TIGR01557">
    <property type="entry name" value="myb_SHAQKYF"/>
    <property type="match status" value="1"/>
</dbReference>
<proteinExistence type="predicted"/>
<dbReference type="GeneID" id="104768925"/>
<feature type="compositionally biased region" description="Polar residues" evidence="7">
    <location>
        <begin position="500"/>
        <end position="519"/>
    </location>
</feature>
<dbReference type="SUPFAM" id="SSF46689">
    <property type="entry name" value="Homeodomain-like"/>
    <property type="match status" value="1"/>
</dbReference>
<name>A0ABM0XUT5_CAMSA</name>
<keyword evidence="2" id="KW-0902">Two-component regulatory system</keyword>
<reference evidence="10" key="2">
    <citation type="submission" date="2025-08" db="UniProtKB">
        <authorList>
            <consortium name="RefSeq"/>
        </authorList>
    </citation>
    <scope>IDENTIFICATION</scope>
    <source>
        <tissue evidence="10">Leaf</tissue>
    </source>
</reference>